<dbReference type="AlphaFoldDB" id="A0A7D7LD54"/>
<evidence type="ECO:0000313" key="2">
    <source>
        <dbReference type="EMBL" id="QMS87572.1"/>
    </source>
</evidence>
<feature type="transmembrane region" description="Helical" evidence="1">
    <location>
        <begin position="201"/>
        <end position="219"/>
    </location>
</feature>
<organism evidence="2 3">
    <name type="scientific">Nostoc edaphicum CCNP1411</name>
    <dbReference type="NCBI Taxonomy" id="1472755"/>
    <lineage>
        <taxon>Bacteria</taxon>
        <taxon>Bacillati</taxon>
        <taxon>Cyanobacteriota</taxon>
        <taxon>Cyanophyceae</taxon>
        <taxon>Nostocales</taxon>
        <taxon>Nostocaceae</taxon>
        <taxon>Nostoc</taxon>
    </lineage>
</organism>
<feature type="transmembrane region" description="Helical" evidence="1">
    <location>
        <begin position="225"/>
        <end position="244"/>
    </location>
</feature>
<evidence type="ECO:0000256" key="1">
    <source>
        <dbReference type="SAM" id="Phobius"/>
    </source>
</evidence>
<name>A0A7D7LD54_9NOSO</name>
<keyword evidence="3" id="KW-1185">Reference proteome</keyword>
<keyword evidence="1" id="KW-0812">Transmembrane</keyword>
<feature type="transmembrane region" description="Helical" evidence="1">
    <location>
        <begin position="265"/>
        <end position="281"/>
    </location>
</feature>
<proteinExistence type="predicted"/>
<evidence type="ECO:0000313" key="3">
    <source>
        <dbReference type="Proteomes" id="UP000514713"/>
    </source>
</evidence>
<sequence length="319" mass="37339">MNAYKTHINNEDDVQLSVFVQIPQGAPIELEIKVEPGQYTFYLNRAVLKQIEEARKIGCSLYIPPKLLAYIWYYNCFSDNICFSKNTVQSKKLVINKKIFKIFDDTFIVSFIKLFWNKSLQNKSALQYGVTFNFYYQEDTSDLYFWKEQDIVLQSNVLFYGDIIHKIKSDFIQNPECLNIVYVYYWLIEQILSYLRTKLNLFAWELASVFPAAFFAWKLHLAQSLTLSLSILAGLVTSFVFATIRYWLVNQLPRWTSISSQSRNWLAWGLTCITSSIFLFTPTDFLFLLFLSLIGPLLKWVFSIIVGQIGKGFMRWLLG</sequence>
<dbReference type="Proteomes" id="UP000514713">
    <property type="component" value="Chromosome"/>
</dbReference>
<keyword evidence="1" id="KW-0472">Membrane</keyword>
<dbReference type="EMBL" id="CP054698">
    <property type="protein sequence ID" value="QMS87572.1"/>
    <property type="molecule type" value="Genomic_DNA"/>
</dbReference>
<dbReference type="RefSeq" id="WP_181930863.1">
    <property type="nucleotide sequence ID" value="NZ_CP054698.1"/>
</dbReference>
<gene>
    <name evidence="2" type="ORF">HUN01_08255</name>
</gene>
<dbReference type="KEGG" id="ned:HUN01_08255"/>
<protein>
    <submittedName>
        <fullName evidence="2">Uncharacterized protein</fullName>
    </submittedName>
</protein>
<accession>A0A7D7LD54</accession>
<keyword evidence="1" id="KW-1133">Transmembrane helix</keyword>
<feature type="transmembrane region" description="Helical" evidence="1">
    <location>
        <begin position="287"/>
        <end position="307"/>
    </location>
</feature>
<reference evidence="3" key="1">
    <citation type="submission" date="2020-06" db="EMBL/GenBank/DDBJ databases">
        <title>Nostoc edaphicum CCNP1411 genome.</title>
        <authorList>
            <person name="Fidor A."/>
            <person name="Grabski M."/>
            <person name="Gawor J."/>
            <person name="Gromadka R."/>
            <person name="Wegrzyn G."/>
            <person name="Mazur-Marzec H."/>
        </authorList>
    </citation>
    <scope>NUCLEOTIDE SEQUENCE [LARGE SCALE GENOMIC DNA]</scope>
    <source>
        <strain evidence="3">CCNP1411</strain>
    </source>
</reference>